<evidence type="ECO:0000313" key="3">
    <source>
        <dbReference type="Proteomes" id="UP000242519"/>
    </source>
</evidence>
<keyword evidence="1" id="KW-0812">Transmembrane</keyword>
<keyword evidence="3" id="KW-1185">Reference proteome</keyword>
<dbReference type="OrthoDB" id="5399848at2759"/>
<gene>
    <name evidence="2" type="ORF">B2J93_2148</name>
</gene>
<feature type="transmembrane region" description="Helical" evidence="1">
    <location>
        <begin position="150"/>
        <end position="172"/>
    </location>
</feature>
<keyword evidence="1" id="KW-0472">Membrane</keyword>
<feature type="transmembrane region" description="Helical" evidence="1">
    <location>
        <begin position="85"/>
        <end position="107"/>
    </location>
</feature>
<proteinExistence type="predicted"/>
<evidence type="ECO:0000313" key="2">
    <source>
        <dbReference type="EMBL" id="OWP01632.1"/>
    </source>
</evidence>
<feature type="transmembrane region" description="Helical" evidence="1">
    <location>
        <begin position="30"/>
        <end position="50"/>
    </location>
</feature>
<keyword evidence="1" id="KW-1133">Transmembrane helix</keyword>
<name>A0A218Z1L5_9HELO</name>
<organism evidence="2 3">
    <name type="scientific">Diplocarpon coronariae</name>
    <dbReference type="NCBI Taxonomy" id="2795749"/>
    <lineage>
        <taxon>Eukaryota</taxon>
        <taxon>Fungi</taxon>
        <taxon>Dikarya</taxon>
        <taxon>Ascomycota</taxon>
        <taxon>Pezizomycotina</taxon>
        <taxon>Leotiomycetes</taxon>
        <taxon>Helotiales</taxon>
        <taxon>Drepanopezizaceae</taxon>
        <taxon>Diplocarpon</taxon>
    </lineage>
</organism>
<reference evidence="2 3" key="1">
    <citation type="submission" date="2017-04" db="EMBL/GenBank/DDBJ databases">
        <title>Draft genome sequence of Marssonina coronaria NL1: causal agent of apple blotch.</title>
        <authorList>
            <person name="Cheng Q."/>
        </authorList>
    </citation>
    <scope>NUCLEOTIDE SEQUENCE [LARGE SCALE GENOMIC DNA]</scope>
    <source>
        <strain evidence="2 3">NL1</strain>
    </source>
</reference>
<dbReference type="Proteomes" id="UP000242519">
    <property type="component" value="Unassembled WGS sequence"/>
</dbReference>
<evidence type="ECO:0000256" key="1">
    <source>
        <dbReference type="SAM" id="Phobius"/>
    </source>
</evidence>
<sequence length="234" mass="25441">MQLCRNRLEGFGPSSRISSPLPTSCFTDTILIPLPTWLGILLLALLLSIFSSKHHHHHPHHPQSSPSTSTFKSISTPSVHAGKSWLFILTSTLYYILILANILMVTLEIARLSRLPSGIGLLPFSYVGLLLGTLLFWSGGAQGRLRDWQAVNMVLWIGGVAVSAVKVAGLTTQKGGRREGSRYPLEDQVVDVAVIMGVYVGIAVLEVVLGFWRGRREMGEGKAESENLEVGGSV</sequence>
<dbReference type="InParanoid" id="A0A218Z1L5"/>
<dbReference type="AlphaFoldDB" id="A0A218Z1L5"/>
<dbReference type="EMBL" id="MZNU01000266">
    <property type="protein sequence ID" value="OWP01632.1"/>
    <property type="molecule type" value="Genomic_DNA"/>
</dbReference>
<comment type="caution">
    <text evidence="2">The sequence shown here is derived from an EMBL/GenBank/DDBJ whole genome shotgun (WGS) entry which is preliminary data.</text>
</comment>
<accession>A0A218Z1L5</accession>
<protein>
    <submittedName>
        <fullName evidence="2">Uncharacterized protein</fullName>
    </submittedName>
</protein>
<feature type="transmembrane region" description="Helical" evidence="1">
    <location>
        <begin position="192"/>
        <end position="212"/>
    </location>
</feature>
<feature type="transmembrane region" description="Helical" evidence="1">
    <location>
        <begin position="119"/>
        <end position="138"/>
    </location>
</feature>